<proteinExistence type="predicted"/>
<keyword evidence="2" id="KW-1185">Reference proteome</keyword>
<organism evidence="1 2">
    <name type="scientific">Roseospirillum parvum</name>
    <dbReference type="NCBI Taxonomy" id="83401"/>
    <lineage>
        <taxon>Bacteria</taxon>
        <taxon>Pseudomonadati</taxon>
        <taxon>Pseudomonadota</taxon>
        <taxon>Alphaproteobacteria</taxon>
        <taxon>Rhodospirillales</taxon>
        <taxon>Rhodospirillaceae</taxon>
        <taxon>Roseospirillum</taxon>
    </lineage>
</organism>
<dbReference type="RefSeq" id="WP_218119513.1">
    <property type="nucleotide sequence ID" value="NZ_FNCV01000004.1"/>
</dbReference>
<name>A0A1G7ZPJ3_9PROT</name>
<dbReference type="EMBL" id="FNCV01000004">
    <property type="protein sequence ID" value="SDH10598.1"/>
    <property type="molecule type" value="Genomic_DNA"/>
</dbReference>
<dbReference type="Proteomes" id="UP000217076">
    <property type="component" value="Unassembled WGS sequence"/>
</dbReference>
<dbReference type="AlphaFoldDB" id="A0A1G7ZPJ3"/>
<evidence type="ECO:0000313" key="2">
    <source>
        <dbReference type="Proteomes" id="UP000217076"/>
    </source>
</evidence>
<dbReference type="Gene3D" id="1.10.3210.10">
    <property type="entry name" value="Hypothetical protein af1432"/>
    <property type="match status" value="1"/>
</dbReference>
<evidence type="ECO:0000313" key="1">
    <source>
        <dbReference type="EMBL" id="SDH10598.1"/>
    </source>
</evidence>
<sequence>MDPRQLFSGPIRVGQPRETRRHKGLSRAWIRCPSGRRLDLLDPAPTDVEIGDIALALSRICRWAGMTRTRYGFSVAQHSVLVLDLMDWMLREDGDLRALAAHSKLGVRGWRLAGLLHDGAEAYLGGDLASPAKAHLEADGYKAMEDRLQRAINLRFALPATLPGRLKTLIKAADRASAYAESVLIAGFSRAEADPLFGIRTPLAEGASLDPLPPEAAESLFLQRFAELDPGSRAA</sequence>
<protein>
    <recommendedName>
        <fullName evidence="3">HD domain-containing protein</fullName>
    </recommendedName>
</protein>
<dbReference type="SUPFAM" id="SSF109604">
    <property type="entry name" value="HD-domain/PDEase-like"/>
    <property type="match status" value="1"/>
</dbReference>
<accession>A0A1G7ZPJ3</accession>
<reference evidence="2" key="1">
    <citation type="submission" date="2016-10" db="EMBL/GenBank/DDBJ databases">
        <authorList>
            <person name="Varghese N."/>
            <person name="Submissions S."/>
        </authorList>
    </citation>
    <scope>NUCLEOTIDE SEQUENCE [LARGE SCALE GENOMIC DNA]</scope>
    <source>
        <strain evidence="2">930I</strain>
    </source>
</reference>
<gene>
    <name evidence="1" type="ORF">SAMN05421742_104175</name>
</gene>
<dbReference type="STRING" id="83401.SAMN05421742_104175"/>
<evidence type="ECO:0008006" key="3">
    <source>
        <dbReference type="Google" id="ProtNLM"/>
    </source>
</evidence>